<evidence type="ECO:0000313" key="1">
    <source>
        <dbReference type="EMBL" id="MOY41301.1"/>
    </source>
</evidence>
<name>A0A4D5RXD0_IXOSC</name>
<proteinExistence type="predicted"/>
<organism evidence="1">
    <name type="scientific">Ixodes scapularis</name>
    <name type="common">Black-legged tick</name>
    <name type="synonym">Deer tick</name>
    <dbReference type="NCBI Taxonomy" id="6945"/>
    <lineage>
        <taxon>Eukaryota</taxon>
        <taxon>Metazoa</taxon>
        <taxon>Ecdysozoa</taxon>
        <taxon>Arthropoda</taxon>
        <taxon>Chelicerata</taxon>
        <taxon>Arachnida</taxon>
        <taxon>Acari</taxon>
        <taxon>Parasitiformes</taxon>
        <taxon>Ixodida</taxon>
        <taxon>Ixodoidea</taxon>
        <taxon>Ixodidae</taxon>
        <taxon>Ixodinae</taxon>
        <taxon>Ixodes</taxon>
    </lineage>
</organism>
<accession>A0A4D5RXD0</accession>
<dbReference type="EMBL" id="GHJT01007330">
    <property type="protein sequence ID" value="MOY41301.1"/>
    <property type="molecule type" value="Transcribed_RNA"/>
</dbReference>
<protein>
    <submittedName>
        <fullName evidence="1">Uncharacterized protein</fullName>
    </submittedName>
</protein>
<dbReference type="AlphaFoldDB" id="A0A4D5RXD0"/>
<reference evidence="1" key="1">
    <citation type="submission" date="2019-04" db="EMBL/GenBank/DDBJ databases">
        <title>An insight into the mialome of Ixodes scapularis.</title>
        <authorList>
            <person name="Ribeiro J.M."/>
            <person name="Mather T.N."/>
            <person name="Karim S."/>
        </authorList>
    </citation>
    <scope>NUCLEOTIDE SEQUENCE</scope>
</reference>
<sequence length="68" mass="7246">MNSAVSFSCAFVPVKALGTGLWALTALRRQGRCRLVMFWRHLSSGVIEASMSTASQMDTGGKGLVLEG</sequence>